<dbReference type="Gene3D" id="3.10.430.110">
    <property type="match status" value="11"/>
</dbReference>
<keyword evidence="2" id="KW-0964">Secreted</keyword>
<feature type="compositionally biased region" description="Low complexity" evidence="6">
    <location>
        <begin position="2756"/>
        <end position="2771"/>
    </location>
</feature>
<keyword evidence="1" id="KW-0134">Cell wall</keyword>
<dbReference type="InterPro" id="IPR022263">
    <property type="entry name" value="KxYKxGKxW"/>
</dbReference>
<dbReference type="Gene3D" id="2.60.40.4300">
    <property type="match status" value="2"/>
</dbReference>
<feature type="region of interest" description="Disordered" evidence="6">
    <location>
        <begin position="2953"/>
        <end position="2978"/>
    </location>
</feature>
<dbReference type="EMBL" id="CP014873">
    <property type="protein sequence ID" value="ANK63251.1"/>
    <property type="molecule type" value="Genomic_DNA"/>
</dbReference>
<keyword evidence="5" id="KW-0572">Peptidoglycan-anchor</keyword>
<dbReference type="STRING" id="375175.AYR53_11025"/>
<feature type="region of interest" description="Disordered" evidence="6">
    <location>
        <begin position="1583"/>
        <end position="1608"/>
    </location>
</feature>
<sequence>MLISESKTHYKMYKAKKQWVAMGMTAFGLSLGAFVANPATKANAATVPVKAANSQASSGAATSSASAVALKTSTTASSAATTSTASSAANSSAATSTSTAASSSTAAQSTTSAAVKTAANTATQSTATSTAAQSTATSTPATTTATSSAAQSTAPSTAVTKTATSTTAQSITSTTSNKAATSTAAQSTAASSVATPTTTQTTAGQVGATSTAKTDLASTATTNLTDPTATELTATKSAAAAKYVATGQAQVISAKAAASSNFSLTDATASTPITDSNYSKQHNLVATVNAQVGDAITITVPWIFTATSDNVMGVKKSTVAADVTGQTTTTAVPMNTVFTYTATQAGIQTINIVLTGTVSPNGLNDDSTYKVLLTDNDATQSTLTYTVSNPNTLSFNNVILDQNQTGTLVVNQNYAYGVELTSPNHVKWNGNFSLTVPTGFKLLGGTLLDGTGSSMGDITSFNQATTPRVSDGGITQAGAGTPIIIEKPFLTYTSSTSVYIQFWGMYTNSLADTENTFSISGQFVSSTGDATYNANNTQLLSGTSTIPLNVSTAKSDENLGISSITFGTLGSSLQNNYGQNDLNNAYLDSVDSSGNKQSQSGNYSFTNNARYASFLNTGNITQTNAKLSIDLENGTEALYDQNSKQYYYGFDADTFNTIQSIVLTDSNGKQTTYATSDLKSNALFLPVGQDGSDIQNITVVWNQVLPGVEQGIEYMGNNILTSKKINDTAIYKFNYSSDQIVTPIESYKNLTIVNAPGIPLSVSVTGITGGNSSLPSGIYRPGNTVSGTFYIGTSRIGNLGTYYLTVPQELDFSSITWTSGSKMTSLPDINDYLTDLGYIGPNGERILKLDLSSINSSLFIDNSSSGIHSYNGFVLNMTVNKDALPLTTTASFYDTIQIAAEDSYTLYSGQKTYEMQYGNQTVEVISPTQNGKDFTSNYQIVIPSFMGSQDGVDDPMTAKNTFLDYDATDPDNTTARFSSGATTDTKDDINSSTIQMVTVNGTDASSPWTQNLINLPNTANGDTFNLILTGEGTIESQTAAGDAALLYSTENITPVTGEKIDTTNFVTADQVSDWSTIKSVLMTTGSLTDGDLAVAWLPVQVQNINDVPVDSSATFSSVFKAENTVDNSILESDQTMNAKVVATSNVTTQWIQEDANGALTAIKPSNTTAYEIGDDYTTTPLAIGDIPAGYMLSETPANATGTTGRDSLTVTYLYVVQAQRVNVHYMKVNINKNSDWIPAIGAEIPGTEQQLTGNSGGTYTNTLVIPANYHLAGEDSYDAEAVTGTYDSDFTIDQDYYVYVKDDTVTETPTDNPDNYDLTKDVNETITYVYEDGTTAAGDHTDKVSFTRTATKDLVTGDVTYTDWVATDKDTTFDAVTSPTIKGYTADQPTVAAVTGLTEASTDVTKKVTYGIADGAIVIGANTKVYDNDPTTDPTYTVTLPTGIVAPTWTADDFTAPSSQDASDTAYSVSLSTKGQDDLKAANPNFSFTTAMITAGALTITPALITIAGPELNKTYDGKAYTGKGNVAVINGVPANGSAPDYDLGDLSDDIDVGTYPIAVTADATKNGNYKITTAPGHLTITPQGLETVPPNTPTNPTNPDDPSQNPQLTASVVVQGATKTYDGDASTDPTTFTVLAPSNYADFVIPTLTADDFDLSNLTSQNVGSYSLTLSASGLKKLQDANTNYSFDATDVQNGLFVITPAPITITGPTVSKTYDGQGYTTALTGTITGLPDKGLAPDYSLTDVSGDSAVGNYDINVTTPNTADNSNYTITPVAGKLSITPASLEVTPPNTPEDPTNPEEPGENPQLATSVVVQGGTKVYDGDASTDPTTYTVLAPSKDTDFVIPDLTADDFDLSGIDSQNVGNYVVNLSASGLKKLRDANTNYSFDLTDVQNGLFVITQAPVTITAPTLNKTYDGQPYIGTDDVAQVTGVPSNGVDLTYSLTDLSQDINADSYAIDVIATAEDNPNYKITATPGQLTITPQSLEVTPPNTPATPTNPDDPGQNPQLTASVVVQGGTKTYDGDASTDPTTFTVLAPSNYADFVIPDLTAADFDLSDLNSQNVGNYVVTLNASGLKKLQAANTNYEFDATDVQNGLFAITPASITITAPTVAKTYDGQGYTAILTGTITGLPDKGLTPDYSLTDVSGDSAVNSYAINVTVPNTAGNSNYTITTTPGILTINPVVDGISVSLGTQQKLYDGDASTDPTMYQVSLSNGLVAPTWTAADFDFSGITSQNVGTYAVTLSAQGLSDLRAANLNYTITADEIGTGSFKITPAPITIKAPTVSKTYDGKPYSGDLTATLTGVPTKGDQPVYSLTDVSADVAADDYELNVNADATANSNYTITTVAGKLTITPQSLDVTPPNTPTNPTNPEDPGQNPQLMASVVVQGGTKVYDGDASTDPTTFIVLAPSDYADFVIPDLTADDFDLSDLNSQNVGNYVVNLSASGLQKLQAANPNYKFDLTDVQNGLFAITPAPITITAPSASKTYDGQPYSGALTATVDGVPTKGLAPDYSLTNVSGYTTVGNYDINVVTTNTADNSNYTITTTPGQLSITAAELDVTPPNTPENPTNPDDPGQNPQLAASVVVQGGTKVYDGDAATDLTTYTVLAPSKDTDFIIPDLIAADFDLSGIDSQNVGNYVVTLSASGLQKLQAANTNYKFDLTDVQNGLFVITPAPITITAPSASKTYDGQPYTGVLTATVDGVPSAGVTPVYSLADLSQDVNAGSYDINVNATASDNSNYTITTTPGTLTITPKGLDVTPPNTPETPTNPGDPGQNPQLAASVVVQGGTKVYDGDAATDQTTYTVLAPSEDTDFVVPDLTAADFDLSGINSQNVGNYAVTLNATGLQKLQAANPNYDFDLTNVQNGLFVITPAPVTIKAPSVSKTYDGQAYSGKVTATVTGVPTKGSNVSYDLSDLSSDVAVGNYVIDVAVDATANSNYTIKTKKGQLSITPAGLDVTPPNTPENPTNPADPGQNPQLAASVVVQGGTKVYDGDASTDPTTFTVLAPSKDTDFVVPDLTADDFDLSGIDSQNVGNYVVNLSASGLKKLQAANPNYDFDLTNVQNGLFAITPASITIKAPTVSKTYDGKAYSGAITATAAGVPASGVAPVYSLTDLSQDVNAGSYAINVTATATDNSNYKITTEPGQLTITPQGLDVTPPNTPANPTNPDDPSQNPQLTASVVVQGATKVYDGDASTDPTTYTVLAPSNYSDFVMPTLTASDFDLSDVNSQNVGNYSVTLNASGLKKLQDANPNYKFDLTDVQNGLFVITPAPITIKAPTVSKTYDGQGYTADLAATVAGVPTKGLAPDYSLTNVSGDAAVGNYAINVTAPNTADNSNYKITTNPGSLTITPAGLDVTPPNTPENPTNPDNPSQNPQLASSVVVQGATKVYDGDASTDPTTYTVLAPSKDTNFVVPDLTAADFDLSGIDSQNVGNYAVTLNASGLKKLQASNPNYDFDATDVQNGLFVITPAAVTITAPSVSKTYDGQAYTGDLKTTVSGVPTKGTSLNYTLSDLSKDTAVGQYAINVNQTASDNSNYKVSVVAGQLTITAAADYSLTTNYVDETGKQVATSDSKTDLSYGDAYTTTAKVVNGYYLTAVPSNAKGTIGKGNLTVTYVYNKVGSYVITPPNGGSETDVPYPNDPADPGKVTTPTTPIVPSVPGETPVGPNGDPLTPSGDGYLPPATPADPGKDTTITYVANDYGVTVNYVDQNGKQVATSETQTKLHDGDDYTTTAKVVNGYYLTAVPSNAKGTIGTSDLTVTYVYNKVGSYVITPPNGGSETDVPYPNDPDNPGKVTTPTTPIVPSEPGETPVGPNGDPLTPSGDGYLPPAVPVDPGTDTSITYTKDDQTATVTYIDDDTGQVLTSDSLTGKSGATISYSTAAKIASYTQKGYQLVSDGFSGTPVFDDNTTATQNFEVHFKQGQATATPANPGTPGAPVDSTNPDGPKWPDGTTETDLVHNVTETIHYVDNNGKTLVPDKVDTVTFTRTAVVNEVTGKLTYTPWTATNGDTSFDAQNTPMVSGYTPSQSTIAAVTGLTATSSDIVKTVVYAEQTAATPATPTTTPAKVVTPAVATPTEQTVTPTVRSTTEKTVPTAAKVTPKVAATQTVKTAKATAKTTKPVSTAAVKAATSDNGQKRLPQTGDAKEGWLAEVGLAMLGSIGLLGAAKRRKHDEDGN</sequence>
<feature type="region of interest" description="Disordered" evidence="6">
    <location>
        <begin position="80"/>
        <end position="107"/>
    </location>
</feature>
<feature type="region of interest" description="Disordered" evidence="6">
    <location>
        <begin position="1784"/>
        <end position="1807"/>
    </location>
</feature>
<feature type="region of interest" description="Disordered" evidence="6">
    <location>
        <begin position="2561"/>
        <end position="2581"/>
    </location>
</feature>
<feature type="compositionally biased region" description="Low complexity" evidence="6">
    <location>
        <begin position="2561"/>
        <end position="2576"/>
    </location>
</feature>
<proteinExistence type="predicted"/>
<evidence type="ECO:0000256" key="3">
    <source>
        <dbReference type="ARBA" id="ARBA00022729"/>
    </source>
</evidence>
<feature type="chain" id="PRO_5008252219" description="Gram-positive cocci surface proteins LPxTG domain-containing protein" evidence="7">
    <location>
        <begin position="45"/>
        <end position="4178"/>
    </location>
</feature>
<dbReference type="PANTHER" id="PTHR48125:SF10">
    <property type="entry name" value="OS12G0136300 PROTEIN"/>
    <property type="match status" value="1"/>
</dbReference>
<evidence type="ECO:0000256" key="2">
    <source>
        <dbReference type="ARBA" id="ARBA00022525"/>
    </source>
</evidence>
<evidence type="ECO:0000256" key="4">
    <source>
        <dbReference type="ARBA" id="ARBA00022737"/>
    </source>
</evidence>
<dbReference type="NCBIfam" id="TIGR03715">
    <property type="entry name" value="KxYKxGKxW"/>
    <property type="match status" value="1"/>
</dbReference>
<keyword evidence="10" id="KW-1185">Reference proteome</keyword>
<evidence type="ECO:0000256" key="6">
    <source>
        <dbReference type="SAM" id="MobiDB-lite"/>
    </source>
</evidence>
<dbReference type="Pfam" id="PF17965">
    <property type="entry name" value="MucBP_2"/>
    <property type="match status" value="1"/>
</dbReference>
<dbReference type="InterPro" id="IPR041558">
    <property type="entry name" value="MucBP_2"/>
</dbReference>
<gene>
    <name evidence="9" type="ORF">AYR53_11025</name>
</gene>
<dbReference type="Proteomes" id="UP000078582">
    <property type="component" value="Chromosome"/>
</dbReference>
<feature type="signal peptide" evidence="7">
    <location>
        <begin position="1"/>
        <end position="44"/>
    </location>
</feature>
<accession>A0A192H5I7</accession>
<evidence type="ECO:0000256" key="5">
    <source>
        <dbReference type="ARBA" id="ARBA00023088"/>
    </source>
</evidence>
<organism evidence="9 10">
    <name type="scientific">Loigolactobacillus backii</name>
    <dbReference type="NCBI Taxonomy" id="375175"/>
    <lineage>
        <taxon>Bacteria</taxon>
        <taxon>Bacillati</taxon>
        <taxon>Bacillota</taxon>
        <taxon>Bacilli</taxon>
        <taxon>Lactobacillales</taxon>
        <taxon>Lactobacillaceae</taxon>
        <taxon>Loigolactobacillus</taxon>
    </lineage>
</organism>
<dbReference type="Gene3D" id="3.10.20.320">
    <property type="entry name" value="Putative peptidoglycan bound protein (lpxtg motif)"/>
    <property type="match status" value="3"/>
</dbReference>
<feature type="region of interest" description="Disordered" evidence="6">
    <location>
        <begin position="121"/>
        <end position="211"/>
    </location>
</feature>
<dbReference type="Pfam" id="PF06458">
    <property type="entry name" value="MucBP"/>
    <property type="match status" value="3"/>
</dbReference>
<reference evidence="9 10" key="1">
    <citation type="submission" date="2016-03" db="EMBL/GenBank/DDBJ databases">
        <title>Pediococcus and Lactobacillus from brewery environment - whole genome sequencing and assembly.</title>
        <authorList>
            <person name="Behr J."/>
            <person name="Geissler A.J."/>
            <person name="Vogel R.F."/>
        </authorList>
    </citation>
    <scope>NUCLEOTIDE SEQUENCE [LARGE SCALE GENOMIC DNA]</scope>
    <source>
        <strain evidence="9 10">TMW 1.1989</strain>
    </source>
</reference>
<dbReference type="Pfam" id="PF17883">
    <property type="entry name" value="MBG"/>
    <property type="match status" value="11"/>
</dbReference>
<dbReference type="InterPro" id="IPR041286">
    <property type="entry name" value="MBG_2"/>
</dbReference>
<dbReference type="InterPro" id="IPR041277">
    <property type="entry name" value="MBG_Lactobacillales"/>
</dbReference>
<feature type="compositionally biased region" description="Low complexity" evidence="6">
    <location>
        <begin position="3926"/>
        <end position="3939"/>
    </location>
</feature>
<dbReference type="InterPro" id="IPR019931">
    <property type="entry name" value="LPXTG_anchor"/>
</dbReference>
<evidence type="ECO:0000256" key="1">
    <source>
        <dbReference type="ARBA" id="ARBA00022512"/>
    </source>
</evidence>
<evidence type="ECO:0000313" key="10">
    <source>
        <dbReference type="Proteomes" id="UP000078582"/>
    </source>
</evidence>
<evidence type="ECO:0000259" key="8">
    <source>
        <dbReference type="PROSITE" id="PS50847"/>
    </source>
</evidence>
<feature type="compositionally biased region" description="Low complexity" evidence="6">
    <location>
        <begin position="3157"/>
        <end position="3173"/>
    </location>
</feature>
<protein>
    <recommendedName>
        <fullName evidence="8">Gram-positive cocci surface proteins LPxTG domain-containing protein</fullName>
    </recommendedName>
</protein>
<dbReference type="Pfam" id="PF00746">
    <property type="entry name" value="Gram_pos_anchor"/>
    <property type="match status" value="1"/>
</dbReference>
<evidence type="ECO:0000313" key="9">
    <source>
        <dbReference type="EMBL" id="ANK63251.1"/>
    </source>
</evidence>
<dbReference type="Gene3D" id="3.10.20.470">
    <property type="match status" value="1"/>
</dbReference>
<keyword evidence="4" id="KW-0677">Repeat</keyword>
<dbReference type="InterPro" id="IPR009459">
    <property type="entry name" value="MucBP_dom"/>
</dbReference>
<dbReference type="Pfam" id="PF18676">
    <property type="entry name" value="MBG_2"/>
    <property type="match status" value="1"/>
</dbReference>
<feature type="region of interest" description="Disordered" evidence="6">
    <location>
        <begin position="3776"/>
        <end position="3824"/>
    </location>
</feature>
<feature type="domain" description="Gram-positive cocci surface proteins LPxTG" evidence="8">
    <location>
        <begin position="4140"/>
        <end position="4178"/>
    </location>
</feature>
<dbReference type="NCBIfam" id="TIGR01167">
    <property type="entry name" value="LPXTG_anchor"/>
    <property type="match status" value="1"/>
</dbReference>
<dbReference type="Pfam" id="PF19258">
    <property type="entry name" value="KxYKxGKxW_sig"/>
    <property type="match status" value="1"/>
</dbReference>
<feature type="region of interest" description="Disordered" evidence="6">
    <location>
        <begin position="2756"/>
        <end position="2779"/>
    </location>
</feature>
<name>A0A192H5I7_9LACO</name>
<feature type="region of interest" description="Disordered" evidence="6">
    <location>
        <begin position="3354"/>
        <end position="3379"/>
    </location>
</feature>
<feature type="region of interest" description="Disordered" evidence="6">
    <location>
        <begin position="3152"/>
        <end position="3178"/>
    </location>
</feature>
<feature type="region of interest" description="Disordered" evidence="6">
    <location>
        <begin position="1983"/>
        <end position="2008"/>
    </location>
</feature>
<dbReference type="PROSITE" id="PS50847">
    <property type="entry name" value="GRAM_POS_ANCHORING"/>
    <property type="match status" value="1"/>
</dbReference>
<feature type="region of interest" description="Disordered" evidence="6">
    <location>
        <begin position="3630"/>
        <end position="3678"/>
    </location>
</feature>
<dbReference type="InterPro" id="IPR041495">
    <property type="entry name" value="Mub_B2"/>
</dbReference>
<feature type="region of interest" description="Disordered" evidence="6">
    <location>
        <begin position="3926"/>
        <end position="3950"/>
    </location>
</feature>
<feature type="region of interest" description="Disordered" evidence="6">
    <location>
        <begin position="2356"/>
        <end position="2379"/>
    </location>
</feature>
<dbReference type="Pfam" id="PF17966">
    <property type="entry name" value="Muc_B2"/>
    <property type="match status" value="2"/>
</dbReference>
<keyword evidence="3 7" id="KW-0732">Signal</keyword>
<dbReference type="PANTHER" id="PTHR48125">
    <property type="entry name" value="LP07818P1"/>
    <property type="match status" value="1"/>
</dbReference>
<evidence type="ECO:0000256" key="7">
    <source>
        <dbReference type="SAM" id="SignalP"/>
    </source>
</evidence>
<feature type="compositionally biased region" description="Low complexity" evidence="6">
    <location>
        <begin position="3650"/>
        <end position="3662"/>
    </location>
</feature>